<keyword evidence="3" id="KW-1185">Reference proteome</keyword>
<dbReference type="Proteomes" id="UP001244011">
    <property type="component" value="Unassembled WGS sequence"/>
</dbReference>
<protein>
    <recommendedName>
        <fullName evidence="1">F-box domain-containing protein</fullName>
    </recommendedName>
</protein>
<evidence type="ECO:0000313" key="2">
    <source>
        <dbReference type="EMBL" id="KAK1765545.1"/>
    </source>
</evidence>
<dbReference type="InterPro" id="IPR001810">
    <property type="entry name" value="F-box_dom"/>
</dbReference>
<dbReference type="RefSeq" id="XP_060281758.1">
    <property type="nucleotide sequence ID" value="XM_060425248.1"/>
</dbReference>
<feature type="non-terminal residue" evidence="2">
    <location>
        <position position="279"/>
    </location>
</feature>
<dbReference type="GeneID" id="85308435"/>
<dbReference type="EMBL" id="MU839015">
    <property type="protein sequence ID" value="KAK1765545.1"/>
    <property type="molecule type" value="Genomic_DNA"/>
</dbReference>
<comment type="caution">
    <text evidence="2">The sequence shown here is derived from an EMBL/GenBank/DDBJ whole genome shotgun (WGS) entry which is preliminary data.</text>
</comment>
<organism evidence="2 3">
    <name type="scientific">Phialemonium atrogriseum</name>
    <dbReference type="NCBI Taxonomy" id="1093897"/>
    <lineage>
        <taxon>Eukaryota</taxon>
        <taxon>Fungi</taxon>
        <taxon>Dikarya</taxon>
        <taxon>Ascomycota</taxon>
        <taxon>Pezizomycotina</taxon>
        <taxon>Sordariomycetes</taxon>
        <taxon>Sordariomycetidae</taxon>
        <taxon>Cephalothecales</taxon>
        <taxon>Cephalothecaceae</taxon>
        <taxon>Phialemonium</taxon>
    </lineage>
</organism>
<reference evidence="2" key="1">
    <citation type="submission" date="2023-06" db="EMBL/GenBank/DDBJ databases">
        <title>Genome-scale phylogeny and comparative genomics of the fungal order Sordariales.</title>
        <authorList>
            <consortium name="Lawrence Berkeley National Laboratory"/>
            <person name="Hensen N."/>
            <person name="Bonometti L."/>
            <person name="Westerberg I."/>
            <person name="Brannstrom I.O."/>
            <person name="Guillou S."/>
            <person name="Cros-Aarteil S."/>
            <person name="Calhoun S."/>
            <person name="Haridas S."/>
            <person name="Kuo A."/>
            <person name="Mondo S."/>
            <person name="Pangilinan J."/>
            <person name="Riley R."/>
            <person name="Labutti K."/>
            <person name="Andreopoulos B."/>
            <person name="Lipzen A."/>
            <person name="Chen C."/>
            <person name="Yanf M."/>
            <person name="Daum C."/>
            <person name="Ng V."/>
            <person name="Clum A."/>
            <person name="Steindorff A."/>
            <person name="Ohm R."/>
            <person name="Martin F."/>
            <person name="Silar P."/>
            <person name="Natvig D."/>
            <person name="Lalanne C."/>
            <person name="Gautier V."/>
            <person name="Ament-Velasquez S.L."/>
            <person name="Kruys A."/>
            <person name="Hutchinson M.I."/>
            <person name="Powell A.J."/>
            <person name="Barry K."/>
            <person name="Miller A.N."/>
            <person name="Grigoriev I.V."/>
            <person name="Debuchy R."/>
            <person name="Gladieux P."/>
            <person name="Thoren M.H."/>
            <person name="Johannesson H."/>
        </authorList>
    </citation>
    <scope>NUCLEOTIDE SEQUENCE</scope>
    <source>
        <strain evidence="2">8032-3</strain>
    </source>
</reference>
<evidence type="ECO:0000313" key="3">
    <source>
        <dbReference type="Proteomes" id="UP001244011"/>
    </source>
</evidence>
<gene>
    <name evidence="2" type="ORF">QBC33DRAFT_475977</name>
</gene>
<feature type="non-terminal residue" evidence="2">
    <location>
        <position position="1"/>
    </location>
</feature>
<accession>A0AAJ0BW39</accession>
<dbReference type="Pfam" id="PF00646">
    <property type="entry name" value="F-box"/>
    <property type="match status" value="1"/>
</dbReference>
<proteinExistence type="predicted"/>
<feature type="domain" description="F-box" evidence="1">
    <location>
        <begin position="5"/>
        <end position="30"/>
    </location>
</feature>
<name>A0AAJ0BW39_9PEZI</name>
<sequence>LLNQPLDILFEISEFLPPESVAALSLTCKSAFYVLFPVSKSSLHDSSLENLLLLLEKDLRRHFFYCYCCLRLHRFSSYWAPCQRYLRHLDLPCRPEVGWVSSRPSREECALLWPGRGLRLSQLEFEIRPSVNGWVIKSSARIIEDVLFLSFLHTLVLRGTPHHNRDVLEYLHHHHICHHITTHRPTVNHWGKLPTRIPELSPWDGRGPFSYIKQCWSAPGSCLVCLTDFTTTIERRPVHLAKKPGQELWTITILSYHQVGHCRSPLGCKWDTVATGQPS</sequence>
<dbReference type="AlphaFoldDB" id="A0AAJ0BW39"/>
<evidence type="ECO:0000259" key="1">
    <source>
        <dbReference type="Pfam" id="PF00646"/>
    </source>
</evidence>